<proteinExistence type="predicted"/>
<keyword evidence="3" id="KW-1185">Reference proteome</keyword>
<dbReference type="EMBL" id="LCTV02000013">
    <property type="protein sequence ID" value="PRQ70923.1"/>
    <property type="molecule type" value="Genomic_DNA"/>
</dbReference>
<sequence>MPTWTALSFALVASIIQNVFGLPLLLLQRSYGAPGSVLGTVLSLLRTPFPKVAALVGLLGTVVRTGLLLEGFAADKAGDFVNAALRSSSSSSSTSSSAIDPSHLLHLERTSYPLTLSTLLSTALALPVQAPDAPPFPEHEVHAWEEASEVLRGKMERGMEEVAKGWLDVLEYLPPPSSDGEEADSLETERERRTTYLSAVRSELEAVNSRRPTRFIYLPETFFDEADLEREEERLREVERMEREKKDREFEGWVESVMGVAAAQKDGEAAAGEEAKEKRRAMLDQPMGNGGETFRQALRTQWDAMYDSSKGGVMGNVAREWDNIAAKYGDKAVDKYADGADLPEPVQIMAAQHLRSQLTATLDLLRPRDSRFDYSKKEEDEILPASMRGMAEEYMNVFQRAVVIDQRARRWADSLIDVLVPSSRLPPPAKPQHLTFKSRIHLLRSSPLPSFLRSLNELFNLPSNPAHWRPQLSKHHLANALFSLEERALQGSVGEEATGGCSAVLRERERRRIGETGRRWAEERLVEIKREEEEKRAETARDEL</sequence>
<dbReference type="OrthoDB" id="2528145at2759"/>
<accession>A0A0K3CNS3</accession>
<organism evidence="1 3">
    <name type="scientific">Rhodotorula toruloides</name>
    <name type="common">Yeast</name>
    <name type="synonym">Rhodosporidium toruloides</name>
    <dbReference type="NCBI Taxonomy" id="5286"/>
    <lineage>
        <taxon>Eukaryota</taxon>
        <taxon>Fungi</taxon>
        <taxon>Dikarya</taxon>
        <taxon>Basidiomycota</taxon>
        <taxon>Pucciniomycotina</taxon>
        <taxon>Microbotryomycetes</taxon>
        <taxon>Sporidiobolales</taxon>
        <taxon>Sporidiobolaceae</taxon>
        <taxon>Rhodotorula</taxon>
    </lineage>
</organism>
<evidence type="ECO:0000313" key="2">
    <source>
        <dbReference type="EMBL" id="PRQ70923.1"/>
    </source>
</evidence>
<name>A0A0K3CNS3_RHOTO</name>
<dbReference type="Proteomes" id="UP000199069">
    <property type="component" value="Unassembled WGS sequence"/>
</dbReference>
<evidence type="ECO:0000313" key="3">
    <source>
        <dbReference type="Proteomes" id="UP000199069"/>
    </source>
</evidence>
<dbReference type="AlphaFoldDB" id="A0A0K3CNS3"/>
<dbReference type="EMBL" id="CWKI01000013">
    <property type="protein sequence ID" value="CTR10332.1"/>
    <property type="molecule type" value="Genomic_DNA"/>
</dbReference>
<dbReference type="Proteomes" id="UP000239560">
    <property type="component" value="Unassembled WGS sequence"/>
</dbReference>
<protein>
    <submittedName>
        <fullName evidence="1">Uncharacterized protein</fullName>
    </submittedName>
</protein>
<evidence type="ECO:0000313" key="4">
    <source>
        <dbReference type="Proteomes" id="UP000239560"/>
    </source>
</evidence>
<gene>
    <name evidence="1" type="primary">FGENESH: predicted gene_13.23</name>
    <name evidence="2" type="ORF">AAT19DRAFT_10463</name>
    <name evidence="1" type="ORF">BN2166_0061930</name>
</gene>
<reference evidence="1 3" key="1">
    <citation type="submission" date="2015-07" db="EMBL/GenBank/DDBJ databases">
        <authorList>
            <person name="Cajimat M.N.B."/>
            <person name="Milazzo M.L."/>
            <person name="Fulhorst C.F."/>
        </authorList>
    </citation>
    <scope>NUCLEOTIDE SEQUENCE [LARGE SCALE GENOMIC DNA]</scope>
    <source>
        <strain evidence="1">Single colony</strain>
    </source>
</reference>
<evidence type="ECO:0000313" key="1">
    <source>
        <dbReference type="EMBL" id="CTR10332.1"/>
    </source>
</evidence>
<reference evidence="2 4" key="2">
    <citation type="journal article" date="2018" name="Elife">
        <title>Functional genomics of lipid metabolism in the oleaginous yeast Rhodosporidium toruloides.</title>
        <authorList>
            <person name="Coradetti S.T."/>
            <person name="Pinel D."/>
            <person name="Geiselman G."/>
            <person name="Ito M."/>
            <person name="Mondo S."/>
            <person name="Reilly M.C."/>
            <person name="Cheng Y.F."/>
            <person name="Bauer S."/>
            <person name="Grigoriev I."/>
            <person name="Gladden J.M."/>
            <person name="Simmons B.A."/>
            <person name="Brem R."/>
            <person name="Arkin A.P."/>
            <person name="Skerker J.M."/>
        </authorList>
    </citation>
    <scope>NUCLEOTIDE SEQUENCE [LARGE SCALE GENOMIC DNA]</scope>
    <source>
        <strain evidence="2 4">NBRC 0880</strain>
    </source>
</reference>